<keyword evidence="1" id="KW-1133">Transmembrane helix</keyword>
<feature type="transmembrane region" description="Helical" evidence="1">
    <location>
        <begin position="162"/>
        <end position="183"/>
    </location>
</feature>
<evidence type="ECO:0000313" key="3">
    <source>
        <dbReference type="Proteomes" id="UP000095657"/>
    </source>
</evidence>
<accession>A0A174QFZ7</accession>
<proteinExistence type="predicted"/>
<evidence type="ECO:0000313" key="2">
    <source>
        <dbReference type="EMBL" id="CUP69800.1"/>
    </source>
</evidence>
<evidence type="ECO:0000256" key="1">
    <source>
        <dbReference type="SAM" id="Phobius"/>
    </source>
</evidence>
<dbReference type="STRING" id="47678.ERS852494_02878"/>
<reference evidence="2 3" key="1">
    <citation type="submission" date="2015-09" db="EMBL/GenBank/DDBJ databases">
        <authorList>
            <consortium name="Pathogen Informatics"/>
        </authorList>
    </citation>
    <scope>NUCLEOTIDE SEQUENCE [LARGE SCALE GENOMIC DNA]</scope>
    <source>
        <strain evidence="2 3">2789STDY5834880</strain>
    </source>
</reference>
<dbReference type="Proteomes" id="UP000095657">
    <property type="component" value="Unassembled WGS sequence"/>
</dbReference>
<dbReference type="EMBL" id="CZAI01000006">
    <property type="protein sequence ID" value="CUP69800.1"/>
    <property type="molecule type" value="Genomic_DNA"/>
</dbReference>
<keyword evidence="1" id="KW-0812">Transmembrane</keyword>
<evidence type="ECO:0008006" key="4">
    <source>
        <dbReference type="Google" id="ProtNLM"/>
    </source>
</evidence>
<dbReference type="AlphaFoldDB" id="A0A174QFZ7"/>
<sequence length="188" mass="21861">MATISIIILLALLFYLFYFSERMKRIREIVARPIIGLTIIAIASVLFLVADYNGRYYGLSPIIFNPVRLPQDVSIMIDRYYNLYITGEDELEILGPGFQEAGTRPLVESIQDYSVKDSTLYIRCMTDQGIETYRLDKGELFCKAEKINNANWRTHLIENYKIFTFIRIMSILIFLIGISLYGFGLRRR</sequence>
<name>A0A174QFZ7_9BACE</name>
<feature type="transmembrane region" description="Helical" evidence="1">
    <location>
        <begin position="30"/>
        <end position="50"/>
    </location>
</feature>
<feature type="transmembrane region" description="Helical" evidence="1">
    <location>
        <begin position="6"/>
        <end position="23"/>
    </location>
</feature>
<organism evidence="2 3">
    <name type="scientific">Bacteroides caccae</name>
    <dbReference type="NCBI Taxonomy" id="47678"/>
    <lineage>
        <taxon>Bacteria</taxon>
        <taxon>Pseudomonadati</taxon>
        <taxon>Bacteroidota</taxon>
        <taxon>Bacteroidia</taxon>
        <taxon>Bacteroidales</taxon>
        <taxon>Bacteroidaceae</taxon>
        <taxon>Bacteroides</taxon>
    </lineage>
</organism>
<protein>
    <recommendedName>
        <fullName evidence="4">Transmembrane protein</fullName>
    </recommendedName>
</protein>
<keyword evidence="1" id="KW-0472">Membrane</keyword>
<gene>
    <name evidence="2" type="ORF">ERS852494_02878</name>
</gene>